<dbReference type="AlphaFoldDB" id="A0A2S6CLM1"/>
<proteinExistence type="predicted"/>
<dbReference type="Proteomes" id="UP000237631">
    <property type="component" value="Unassembled WGS sequence"/>
</dbReference>
<evidence type="ECO:0000313" key="2">
    <source>
        <dbReference type="Proteomes" id="UP000237631"/>
    </source>
</evidence>
<reference evidence="2" key="1">
    <citation type="journal article" date="2017" name="bioRxiv">
        <title>Conservation of a gene cluster reveals novel cercosporin biosynthetic mechanisms and extends production to the genus Colletotrichum.</title>
        <authorList>
            <person name="de Jonge R."/>
            <person name="Ebert M.K."/>
            <person name="Huitt-Roehl C.R."/>
            <person name="Pal P."/>
            <person name="Suttle J.C."/>
            <person name="Spanner R.E."/>
            <person name="Neubauer J.D."/>
            <person name="Jurick W.M.II."/>
            <person name="Stott K.A."/>
            <person name="Secor G.A."/>
            <person name="Thomma B.P.H.J."/>
            <person name="Van de Peer Y."/>
            <person name="Townsend C.A."/>
            <person name="Bolton M.D."/>
        </authorList>
    </citation>
    <scope>NUCLEOTIDE SEQUENCE [LARGE SCALE GENOMIC DNA]</scope>
    <source>
        <strain evidence="2">CBS538.71</strain>
    </source>
</reference>
<dbReference type="PANTHER" id="PTHR42085:SF2">
    <property type="entry name" value="F-BOX DOMAIN-CONTAINING PROTEIN"/>
    <property type="match status" value="1"/>
</dbReference>
<evidence type="ECO:0000313" key="1">
    <source>
        <dbReference type="EMBL" id="PPJ60613.1"/>
    </source>
</evidence>
<keyword evidence="2" id="KW-1185">Reference proteome</keyword>
<dbReference type="OrthoDB" id="3643916at2759"/>
<organism evidence="1 2">
    <name type="scientific">Cercospora berteroae</name>
    <dbReference type="NCBI Taxonomy" id="357750"/>
    <lineage>
        <taxon>Eukaryota</taxon>
        <taxon>Fungi</taxon>
        <taxon>Dikarya</taxon>
        <taxon>Ascomycota</taxon>
        <taxon>Pezizomycotina</taxon>
        <taxon>Dothideomycetes</taxon>
        <taxon>Dothideomycetidae</taxon>
        <taxon>Mycosphaerellales</taxon>
        <taxon>Mycosphaerellaceae</taxon>
        <taxon>Cercospora</taxon>
    </lineage>
</organism>
<name>A0A2S6CLM1_9PEZI</name>
<comment type="caution">
    <text evidence="1">The sequence shown here is derived from an EMBL/GenBank/DDBJ whole genome shotgun (WGS) entry which is preliminary data.</text>
</comment>
<dbReference type="PANTHER" id="PTHR42085">
    <property type="entry name" value="F-BOX DOMAIN-CONTAINING PROTEIN"/>
    <property type="match status" value="1"/>
</dbReference>
<accession>A0A2S6CLM1</accession>
<dbReference type="EMBL" id="PNEN01000233">
    <property type="protein sequence ID" value="PPJ60613.1"/>
    <property type="molecule type" value="Genomic_DNA"/>
</dbReference>
<sequence length="199" mass="23090">MPSITSHQPSIAEEQPFRLLDLPPELVVRVLEFALIIDDKAKLKLTPSDRPSGSSYNTSFELYLQPAITKTCHWLRNEGLPIFYSRNRFVVTAQFDDAFYLWEWVATLQPAHQEKLSCYVMLTNAFGEPTPCPFDDDWAPWNFERSITNHYTEQEALEAPRGYARMTDGKVNITFEARDWIKAAYYELSFADRSHEQAE</sequence>
<evidence type="ECO:0008006" key="3">
    <source>
        <dbReference type="Google" id="ProtNLM"/>
    </source>
</evidence>
<protein>
    <recommendedName>
        <fullName evidence="3">F-box domain-containing protein</fullName>
    </recommendedName>
</protein>
<gene>
    <name evidence="1" type="ORF">CBER1_03654</name>
</gene>
<dbReference type="InterPro" id="IPR038883">
    <property type="entry name" value="AN11006-like"/>
</dbReference>